<protein>
    <submittedName>
        <fullName evidence="9 10">Uncharacterized protein isoform X1</fullName>
    </submittedName>
</protein>
<dbReference type="InterPro" id="IPR013783">
    <property type="entry name" value="Ig-like_fold"/>
</dbReference>
<dbReference type="GO" id="GO:0016020">
    <property type="term" value="C:membrane"/>
    <property type="evidence" value="ECO:0007669"/>
    <property type="project" value="UniProtKB-SubCell"/>
</dbReference>
<keyword evidence="3 6" id="KW-0472">Membrane</keyword>
<dbReference type="Proteomes" id="UP001652641">
    <property type="component" value="Chromosome 13"/>
</dbReference>
<proteinExistence type="predicted"/>
<dbReference type="InterPro" id="IPR007110">
    <property type="entry name" value="Ig-like_dom"/>
</dbReference>
<dbReference type="RefSeq" id="XP_025845043.2">
    <property type="nucleotide sequence ID" value="XM_025989258.2"/>
</dbReference>
<keyword evidence="2" id="KW-0732">Signal</keyword>
<dbReference type="SUPFAM" id="SSF48726">
    <property type="entry name" value="Immunoglobulin"/>
    <property type="match status" value="2"/>
</dbReference>
<evidence type="ECO:0000313" key="9">
    <source>
        <dbReference type="RefSeq" id="XP_025845043.2"/>
    </source>
</evidence>
<name>A0A3Q7RIG3_VULVU</name>
<dbReference type="GeneID" id="112912590"/>
<keyword evidence="6" id="KW-0812">Transmembrane</keyword>
<feature type="region of interest" description="Disordered" evidence="5">
    <location>
        <begin position="385"/>
        <end position="431"/>
    </location>
</feature>
<dbReference type="PANTHER" id="PTHR12080:SF121">
    <property type="entry name" value="IG-LIKE DOMAIN-CONTAINING PROTEIN-RELATED"/>
    <property type="match status" value="1"/>
</dbReference>
<organism evidence="8 9">
    <name type="scientific">Vulpes vulpes</name>
    <name type="common">Red fox</name>
    <dbReference type="NCBI Taxonomy" id="9627"/>
    <lineage>
        <taxon>Eukaryota</taxon>
        <taxon>Metazoa</taxon>
        <taxon>Chordata</taxon>
        <taxon>Craniata</taxon>
        <taxon>Vertebrata</taxon>
        <taxon>Euteleostomi</taxon>
        <taxon>Mammalia</taxon>
        <taxon>Eutheria</taxon>
        <taxon>Laurasiatheria</taxon>
        <taxon>Carnivora</taxon>
        <taxon>Caniformia</taxon>
        <taxon>Canidae</taxon>
        <taxon>Vulpes</taxon>
    </lineage>
</organism>
<feature type="domain" description="Ig-like" evidence="7">
    <location>
        <begin position="255"/>
        <end position="339"/>
    </location>
</feature>
<dbReference type="AlphaFoldDB" id="A0A3Q7RIG3"/>
<evidence type="ECO:0000313" key="8">
    <source>
        <dbReference type="Proteomes" id="UP001652641"/>
    </source>
</evidence>
<dbReference type="InterPro" id="IPR015631">
    <property type="entry name" value="CD2/SLAM_rcpt"/>
</dbReference>
<dbReference type="KEGG" id="vvp:112912590"/>
<feature type="region of interest" description="Disordered" evidence="5">
    <location>
        <begin position="1"/>
        <end position="23"/>
    </location>
</feature>
<gene>
    <name evidence="9 10" type="primary">LOC112912590</name>
</gene>
<dbReference type="InterPro" id="IPR036179">
    <property type="entry name" value="Ig-like_dom_sf"/>
</dbReference>
<evidence type="ECO:0000256" key="2">
    <source>
        <dbReference type="ARBA" id="ARBA00022729"/>
    </source>
</evidence>
<evidence type="ECO:0000256" key="1">
    <source>
        <dbReference type="ARBA" id="ARBA00004370"/>
    </source>
</evidence>
<evidence type="ECO:0000256" key="4">
    <source>
        <dbReference type="ARBA" id="ARBA00023180"/>
    </source>
</evidence>
<keyword evidence="6" id="KW-1133">Transmembrane helix</keyword>
<evidence type="ECO:0000313" key="10">
    <source>
        <dbReference type="RefSeq" id="XP_072588685.1"/>
    </source>
</evidence>
<dbReference type="RefSeq" id="XP_072588685.1">
    <property type="nucleotide sequence ID" value="XM_072732584.1"/>
</dbReference>
<evidence type="ECO:0000256" key="3">
    <source>
        <dbReference type="ARBA" id="ARBA00023136"/>
    </source>
</evidence>
<reference evidence="9 10" key="2">
    <citation type="submission" date="2025-05" db="UniProtKB">
        <authorList>
            <consortium name="RefSeq"/>
        </authorList>
    </citation>
    <scope>IDENTIFICATION</scope>
    <source>
        <tissue evidence="9 10">Cell line</tissue>
    </source>
</reference>
<dbReference type="PROSITE" id="PS50835">
    <property type="entry name" value="IG_LIKE"/>
    <property type="match status" value="1"/>
</dbReference>
<dbReference type="PANTHER" id="PTHR12080">
    <property type="entry name" value="SIGNALING LYMPHOCYTIC ACTIVATION MOLECULE"/>
    <property type="match status" value="1"/>
</dbReference>
<keyword evidence="4" id="KW-0325">Glycoprotein</keyword>
<dbReference type="Gene3D" id="2.60.40.10">
    <property type="entry name" value="Immunoglobulins"/>
    <property type="match status" value="2"/>
</dbReference>
<keyword evidence="8" id="KW-1185">Reference proteome</keyword>
<evidence type="ECO:0000259" key="7">
    <source>
        <dbReference type="PROSITE" id="PS50835"/>
    </source>
</evidence>
<feature type="region of interest" description="Disordered" evidence="5">
    <location>
        <begin position="51"/>
        <end position="72"/>
    </location>
</feature>
<accession>A0A3Q7RIG3</accession>
<evidence type="ECO:0000256" key="6">
    <source>
        <dbReference type="SAM" id="Phobius"/>
    </source>
</evidence>
<evidence type="ECO:0000256" key="5">
    <source>
        <dbReference type="SAM" id="MobiDB-lite"/>
    </source>
</evidence>
<reference key="1">
    <citation type="submission" date="2019-01" db="UniProtKB">
        <authorList>
            <consortium name="RefSeq"/>
        </authorList>
    </citation>
    <scope>IDENTIFICATION</scope>
</reference>
<comment type="subcellular location">
    <subcellularLocation>
        <location evidence="1">Membrane</location>
    </subcellularLocation>
</comment>
<feature type="transmembrane region" description="Helical" evidence="6">
    <location>
        <begin position="356"/>
        <end position="377"/>
    </location>
</feature>
<sequence>MLGFPDPGQGACGEPSGSPAGALWEMQVHPGSTPVSPEHCPCCASTASVPSVREPGAGQREEGPGSPLSSSSPTCVLWAALHPGGWPCPDQEGPVSLPQPWGRHLSCHHSQAAGSPLSWERTEAQLGPAIPSPSFQTAADPSSSHTLERTVGDSVQLHLTSSLSPNVREVEWSWQSESEKQQFLVSWKPDDSGPDWYELEGKFRSSLSLTEMAVLSIRNLSTEMSGWYTANVKFRTGKSQKEVFRLCVYEPIPHPQIVIHSPINPAGWCQVSLECETPGSTENWTVTWLTEGLPRELEQSGALRPAPSSRNVNLRLPLSQVNGYLTCLVSNPVEEKNATLPLQSICLVRGSPDHKWLWIGVLSTLLMMSLAGGVYVCMRKKMQSRRGGKLGPSSTEGRPTLLPTEPGSAGVPQALPTEEPAGLQTGRANSHCRPDVEMSLLRHHKNDMERSGGHPLSSECTPTVYTIYEKVRLSREPQEDT</sequence>